<dbReference type="RefSeq" id="WP_026848367.1">
    <property type="nucleotide sequence ID" value="NZ_CP011454.1"/>
</dbReference>
<evidence type="ECO:0000256" key="1">
    <source>
        <dbReference type="SAM" id="MobiDB-lite"/>
    </source>
</evidence>
<dbReference type="CDD" id="cd00531">
    <property type="entry name" value="NTF2_like"/>
    <property type="match status" value="1"/>
</dbReference>
<name>A0A143BLH8_9BACT</name>
<dbReference type="eggNOG" id="COG4875">
    <property type="taxonomic scope" value="Bacteria"/>
</dbReference>
<dbReference type="Gene3D" id="3.10.450.50">
    <property type="match status" value="1"/>
</dbReference>
<dbReference type="KEGG" id="gph:GEMMAAP_16130"/>
<reference evidence="3 4" key="1">
    <citation type="journal article" date="2014" name="Proc. Natl. Acad. Sci. U.S.A.">
        <title>Functional type 2 photosynthetic reaction centers found in the rare bacterial phylum Gemmatimonadetes.</title>
        <authorList>
            <person name="Zeng Y."/>
            <person name="Feng F."/>
            <person name="Medova H."/>
            <person name="Dean J."/>
            <person name="Koblizek M."/>
        </authorList>
    </citation>
    <scope>NUCLEOTIDE SEQUENCE [LARGE SCALE GENOMIC DNA]</scope>
    <source>
        <strain evidence="3 4">AP64</strain>
    </source>
</reference>
<keyword evidence="4" id="KW-1185">Reference proteome</keyword>
<evidence type="ECO:0000313" key="4">
    <source>
        <dbReference type="Proteomes" id="UP000076404"/>
    </source>
</evidence>
<dbReference type="OrthoDB" id="9795229at2"/>
<reference evidence="3 4" key="2">
    <citation type="journal article" date="2016" name="Environ. Microbiol. Rep.">
        <title>Metagenomic evidence for the presence of phototrophic Gemmatimonadetes bacteria in diverse environments.</title>
        <authorList>
            <person name="Zeng Y."/>
            <person name="Baumbach J."/>
            <person name="Barbosa E.G."/>
            <person name="Azevedo V."/>
            <person name="Zhang C."/>
            <person name="Koblizek M."/>
        </authorList>
    </citation>
    <scope>NUCLEOTIDE SEQUENCE [LARGE SCALE GENOMIC DNA]</scope>
    <source>
        <strain evidence="3 4">AP64</strain>
    </source>
</reference>
<evidence type="ECO:0000313" key="3">
    <source>
        <dbReference type="EMBL" id="AMW05909.1"/>
    </source>
</evidence>
<feature type="region of interest" description="Disordered" evidence="1">
    <location>
        <begin position="163"/>
        <end position="196"/>
    </location>
</feature>
<dbReference type="PROSITE" id="PS51257">
    <property type="entry name" value="PROKAR_LIPOPROTEIN"/>
    <property type="match status" value="1"/>
</dbReference>
<organism evidence="3 4">
    <name type="scientific">Gemmatimonas phototrophica</name>
    <dbReference type="NCBI Taxonomy" id="1379270"/>
    <lineage>
        <taxon>Bacteria</taxon>
        <taxon>Pseudomonadati</taxon>
        <taxon>Gemmatimonadota</taxon>
        <taxon>Gemmatimonadia</taxon>
        <taxon>Gemmatimonadales</taxon>
        <taxon>Gemmatimonadaceae</taxon>
        <taxon>Gemmatimonas</taxon>
    </lineage>
</organism>
<feature type="domain" description="DUF4440" evidence="2">
    <location>
        <begin position="57"/>
        <end position="157"/>
    </location>
</feature>
<feature type="compositionally biased region" description="Low complexity" evidence="1">
    <location>
        <begin position="182"/>
        <end position="196"/>
    </location>
</feature>
<evidence type="ECO:0000259" key="2">
    <source>
        <dbReference type="Pfam" id="PF14534"/>
    </source>
</evidence>
<dbReference type="AlphaFoldDB" id="A0A143BLH8"/>
<dbReference type="Proteomes" id="UP000076404">
    <property type="component" value="Chromosome"/>
</dbReference>
<protein>
    <recommendedName>
        <fullName evidence="2">DUF4440 domain-containing protein</fullName>
    </recommendedName>
</protein>
<gene>
    <name evidence="3" type="ORF">GEMMAAP_16130</name>
</gene>
<dbReference type="InterPro" id="IPR027843">
    <property type="entry name" value="DUF4440"/>
</dbReference>
<proteinExistence type="predicted"/>
<sequence>MRFHTPTRRSGAWLVLALGTSACQNAEQIAPAERRAIADSLSALVVQAYDFSRPDAPERLLALYPDTGRVISAVAGHVTTTRDTLASEIRGFWQRVGQNMRTPTFVLGSTYVDLITRNAAVVTLTYSIPHRTPRDTPHVVSGAWTMLWRRQGGQWRIVQEHLSDTPESSAPGPAVTDPIAPPGDSAAGAGSTHQHR</sequence>
<dbReference type="Pfam" id="PF14534">
    <property type="entry name" value="DUF4440"/>
    <property type="match status" value="1"/>
</dbReference>
<dbReference type="InterPro" id="IPR032710">
    <property type="entry name" value="NTF2-like_dom_sf"/>
</dbReference>
<accession>A0A143BLH8</accession>
<dbReference type="EMBL" id="CP011454">
    <property type="protein sequence ID" value="AMW05909.1"/>
    <property type="molecule type" value="Genomic_DNA"/>
</dbReference>
<dbReference type="SUPFAM" id="SSF54427">
    <property type="entry name" value="NTF2-like"/>
    <property type="match status" value="1"/>
</dbReference>
<dbReference type="STRING" id="1379270.GEMMAAP_16130"/>